<dbReference type="SMART" id="SM00454">
    <property type="entry name" value="SAM"/>
    <property type="match status" value="1"/>
</dbReference>
<evidence type="ECO:0000259" key="2">
    <source>
        <dbReference type="PROSITE" id="PS50105"/>
    </source>
</evidence>
<accession>A0A6G0XRA4</accession>
<dbReference type="VEuPathDB" id="FungiDB:AeMF1_013647"/>
<dbReference type="AlphaFoldDB" id="A0A6G0XRA4"/>
<dbReference type="Pfam" id="PF00536">
    <property type="entry name" value="SAM_1"/>
    <property type="match status" value="1"/>
</dbReference>
<proteinExistence type="predicted"/>
<evidence type="ECO:0000313" key="3">
    <source>
        <dbReference type="EMBL" id="KAF0742861.1"/>
    </source>
</evidence>
<dbReference type="InterPro" id="IPR013761">
    <property type="entry name" value="SAM/pointed_sf"/>
</dbReference>
<evidence type="ECO:0000313" key="4">
    <source>
        <dbReference type="Proteomes" id="UP000481153"/>
    </source>
</evidence>
<dbReference type="Proteomes" id="UP000481153">
    <property type="component" value="Unassembled WGS sequence"/>
</dbReference>
<dbReference type="EMBL" id="VJMJ01000023">
    <property type="protein sequence ID" value="KAF0742861.1"/>
    <property type="molecule type" value="Genomic_DNA"/>
</dbReference>
<feature type="compositionally biased region" description="Polar residues" evidence="1">
    <location>
        <begin position="8"/>
        <end position="25"/>
    </location>
</feature>
<gene>
    <name evidence="3" type="ORF">Ae201684_002258</name>
</gene>
<comment type="caution">
    <text evidence="3">The sequence shown here is derived from an EMBL/GenBank/DDBJ whole genome shotgun (WGS) entry which is preliminary data.</text>
</comment>
<dbReference type="SUPFAM" id="SSF47769">
    <property type="entry name" value="SAM/Pointed domain"/>
    <property type="match status" value="1"/>
</dbReference>
<organism evidence="3 4">
    <name type="scientific">Aphanomyces euteiches</name>
    <dbReference type="NCBI Taxonomy" id="100861"/>
    <lineage>
        <taxon>Eukaryota</taxon>
        <taxon>Sar</taxon>
        <taxon>Stramenopiles</taxon>
        <taxon>Oomycota</taxon>
        <taxon>Saprolegniomycetes</taxon>
        <taxon>Saprolegniales</taxon>
        <taxon>Verrucalvaceae</taxon>
        <taxon>Aphanomyces</taxon>
    </lineage>
</organism>
<sequence length="823" mass="94147">MASPELSRGSSKTELLESMASSNADAMQGELRGRPDGLEKSPLEAVAAAAASVSSALHKLEPRLHVPRHLDLFSHAIHNYVDEMEADSIAHDVVAGQDHRIHHPLPLASLDSFVVFPTSTTTMSTVNALLDDALLHLSSVDASAMSLETKYHDIWQDIDRDRMARDRQRLQQRFRQWKQTTHLHKLVRGKSLRGHFRRVARCFDRWRVRTTQRRRAAVKFTIAMQSHQARVFSAWRLACQRRHDAGRLRKDALARHLKAHFTSWRRFARCSRGLRGLVSARHFASVESTFREWKAMVPVQKRQRQAIHLLQKTVSAALSIRGLRSWRAAVVLWRAEELRRREELKQQRAIKASVLRAWKRRVHVNQTSDGHLKRVKRRWLAQSFQSWRHHWLDAKSHQPTTWPPEIVGLWLVALFQLPQEAAAGCNVHGHELLSLPSILAQTRQPLNPLLERLLPKMPLFFCSMDHRVKLLDAIASLKKSTATRLSKDMFMQQRLAKLATVTDYASLRQFCAQDRDLVLYVRQLDTMRLDQFLALGPEALASAMQCHREDLVELFLTAQNQLRMAAGSGAVRRAAGDDALVHSRSDGSGWNVAAWLESMRLSQYEGTFRRHGMTSIESVRHLTHDILRHELQVQSKLHRDRILQFAAQFTHAAPAAFRLRLALAHVDDVPKAASPTQRKQQRQQPAMLQKQVRTLFFAVCRWLENEPSPASLERLYLSMQSNSEGRHVSKASFAHAIRAMNIGLTSAHVHSMWQAMATIGHVNYTEFMHFFIDLFQQRRAILELAIQTLEDYKNKPDYTDQLQQLMHALARAGEILIAAGVGV</sequence>
<reference evidence="3 4" key="1">
    <citation type="submission" date="2019-07" db="EMBL/GenBank/DDBJ databases">
        <title>Genomics analysis of Aphanomyces spp. identifies a new class of oomycete effector associated with host adaptation.</title>
        <authorList>
            <person name="Gaulin E."/>
        </authorList>
    </citation>
    <scope>NUCLEOTIDE SEQUENCE [LARGE SCALE GENOMIC DNA]</scope>
    <source>
        <strain evidence="3 4">ATCC 201684</strain>
    </source>
</reference>
<feature type="region of interest" description="Disordered" evidence="1">
    <location>
        <begin position="1"/>
        <end position="38"/>
    </location>
</feature>
<dbReference type="InterPro" id="IPR001660">
    <property type="entry name" value="SAM"/>
</dbReference>
<keyword evidence="4" id="KW-1185">Reference proteome</keyword>
<protein>
    <recommendedName>
        <fullName evidence="2">SAM domain-containing protein</fullName>
    </recommendedName>
</protein>
<dbReference type="Gene3D" id="1.10.150.50">
    <property type="entry name" value="Transcription Factor, Ets-1"/>
    <property type="match status" value="1"/>
</dbReference>
<evidence type="ECO:0000256" key="1">
    <source>
        <dbReference type="SAM" id="MobiDB-lite"/>
    </source>
</evidence>
<dbReference type="PROSITE" id="PS50105">
    <property type="entry name" value="SAM_DOMAIN"/>
    <property type="match status" value="1"/>
</dbReference>
<feature type="domain" description="SAM" evidence="2">
    <location>
        <begin position="587"/>
        <end position="644"/>
    </location>
</feature>
<name>A0A6G0XRA4_9STRA</name>